<dbReference type="Proteomes" id="UP000288805">
    <property type="component" value="Unassembled WGS sequence"/>
</dbReference>
<reference evidence="2 3" key="1">
    <citation type="journal article" date="2018" name="PLoS Genet.">
        <title>Population sequencing reveals clonal diversity and ancestral inbreeding in the grapevine cultivar Chardonnay.</title>
        <authorList>
            <person name="Roach M.J."/>
            <person name="Johnson D.L."/>
            <person name="Bohlmann J."/>
            <person name="van Vuuren H.J."/>
            <person name="Jones S.J."/>
            <person name="Pretorius I.S."/>
            <person name="Schmidt S.A."/>
            <person name="Borneman A.R."/>
        </authorList>
    </citation>
    <scope>NUCLEOTIDE SEQUENCE [LARGE SCALE GENOMIC DNA]</scope>
    <source>
        <strain evidence="3">cv. Chardonnay</strain>
        <tissue evidence="2">Leaf</tissue>
    </source>
</reference>
<evidence type="ECO:0000313" key="2">
    <source>
        <dbReference type="EMBL" id="RVW30038.1"/>
    </source>
</evidence>
<evidence type="ECO:0000256" key="1">
    <source>
        <dbReference type="SAM" id="MobiDB-lite"/>
    </source>
</evidence>
<name>A0A438D3I4_VITVI</name>
<sequence>MIKISRSRFLPLRQHTAILRQIQHHLGLLSATEHLIPTTAEPHAPPEPTTEDAETSA</sequence>
<dbReference type="AlphaFoldDB" id="A0A438D3I4"/>
<comment type="caution">
    <text evidence="2">The sequence shown here is derived from an EMBL/GenBank/DDBJ whole genome shotgun (WGS) entry which is preliminary data.</text>
</comment>
<gene>
    <name evidence="2" type="ORF">CK203_104566</name>
</gene>
<accession>A0A438D3I4</accession>
<feature type="region of interest" description="Disordered" evidence="1">
    <location>
        <begin position="35"/>
        <end position="57"/>
    </location>
</feature>
<evidence type="ECO:0000313" key="3">
    <source>
        <dbReference type="Proteomes" id="UP000288805"/>
    </source>
</evidence>
<protein>
    <submittedName>
        <fullName evidence="2">Uncharacterized protein</fullName>
    </submittedName>
</protein>
<dbReference type="EMBL" id="QGNW01001815">
    <property type="protein sequence ID" value="RVW30038.1"/>
    <property type="molecule type" value="Genomic_DNA"/>
</dbReference>
<organism evidence="2 3">
    <name type="scientific">Vitis vinifera</name>
    <name type="common">Grape</name>
    <dbReference type="NCBI Taxonomy" id="29760"/>
    <lineage>
        <taxon>Eukaryota</taxon>
        <taxon>Viridiplantae</taxon>
        <taxon>Streptophyta</taxon>
        <taxon>Embryophyta</taxon>
        <taxon>Tracheophyta</taxon>
        <taxon>Spermatophyta</taxon>
        <taxon>Magnoliopsida</taxon>
        <taxon>eudicotyledons</taxon>
        <taxon>Gunneridae</taxon>
        <taxon>Pentapetalae</taxon>
        <taxon>rosids</taxon>
        <taxon>Vitales</taxon>
        <taxon>Vitaceae</taxon>
        <taxon>Viteae</taxon>
        <taxon>Vitis</taxon>
    </lineage>
</organism>
<proteinExistence type="predicted"/>